<sequence length="47" mass="5259">MSIEKVLALECVTFLQISLMLIVLNALDILPKPILKSSIIALDHFCF</sequence>
<evidence type="ECO:0000256" key="1">
    <source>
        <dbReference type="SAM" id="Phobius"/>
    </source>
</evidence>
<keyword evidence="3" id="KW-1185">Reference proteome</keyword>
<evidence type="ECO:0000313" key="3">
    <source>
        <dbReference type="Proteomes" id="UP000054359"/>
    </source>
</evidence>
<organism evidence="2 3">
    <name type="scientific">Stegodyphus mimosarum</name>
    <name type="common">African social velvet spider</name>
    <dbReference type="NCBI Taxonomy" id="407821"/>
    <lineage>
        <taxon>Eukaryota</taxon>
        <taxon>Metazoa</taxon>
        <taxon>Ecdysozoa</taxon>
        <taxon>Arthropoda</taxon>
        <taxon>Chelicerata</taxon>
        <taxon>Arachnida</taxon>
        <taxon>Araneae</taxon>
        <taxon>Araneomorphae</taxon>
        <taxon>Entelegynae</taxon>
        <taxon>Eresoidea</taxon>
        <taxon>Eresidae</taxon>
        <taxon>Stegodyphus</taxon>
    </lineage>
</organism>
<proteinExistence type="predicted"/>
<feature type="non-terminal residue" evidence="2">
    <location>
        <position position="47"/>
    </location>
</feature>
<evidence type="ECO:0000313" key="2">
    <source>
        <dbReference type="EMBL" id="KFM67105.1"/>
    </source>
</evidence>
<feature type="transmembrane region" description="Helical" evidence="1">
    <location>
        <begin position="6"/>
        <end position="27"/>
    </location>
</feature>
<dbReference type="AlphaFoldDB" id="A0A087TPR6"/>
<dbReference type="EMBL" id="KK116219">
    <property type="protein sequence ID" value="KFM67105.1"/>
    <property type="molecule type" value="Genomic_DNA"/>
</dbReference>
<dbReference type="Proteomes" id="UP000054359">
    <property type="component" value="Unassembled WGS sequence"/>
</dbReference>
<gene>
    <name evidence="2" type="ORF">X975_06878</name>
</gene>
<protein>
    <submittedName>
        <fullName evidence="2">Uncharacterized protein</fullName>
    </submittedName>
</protein>
<accession>A0A087TPR6</accession>
<reference evidence="2 3" key="1">
    <citation type="submission" date="2013-11" db="EMBL/GenBank/DDBJ databases">
        <title>Genome sequencing of Stegodyphus mimosarum.</title>
        <authorList>
            <person name="Bechsgaard J."/>
        </authorList>
    </citation>
    <scope>NUCLEOTIDE SEQUENCE [LARGE SCALE GENOMIC DNA]</scope>
</reference>
<keyword evidence="1" id="KW-1133">Transmembrane helix</keyword>
<keyword evidence="1" id="KW-0472">Membrane</keyword>
<keyword evidence="1" id="KW-0812">Transmembrane</keyword>
<name>A0A087TPR6_STEMI</name>